<dbReference type="EMBL" id="MN740254">
    <property type="protein sequence ID" value="QHT96132.1"/>
    <property type="molecule type" value="Genomic_DNA"/>
</dbReference>
<accession>A0A6C0ISX7</accession>
<keyword evidence="1" id="KW-1133">Transmembrane helix</keyword>
<evidence type="ECO:0000313" key="2">
    <source>
        <dbReference type="EMBL" id="QHT96132.1"/>
    </source>
</evidence>
<keyword evidence="1" id="KW-0812">Transmembrane</keyword>
<reference evidence="2" key="1">
    <citation type="journal article" date="2020" name="Nature">
        <title>Giant virus diversity and host interactions through global metagenomics.</title>
        <authorList>
            <person name="Schulz F."/>
            <person name="Roux S."/>
            <person name="Paez-Espino D."/>
            <person name="Jungbluth S."/>
            <person name="Walsh D.A."/>
            <person name="Denef V.J."/>
            <person name="McMahon K.D."/>
            <person name="Konstantinidis K.T."/>
            <person name="Eloe-Fadrosh E.A."/>
            <person name="Kyrpides N.C."/>
            <person name="Woyke T."/>
        </authorList>
    </citation>
    <scope>NUCLEOTIDE SEQUENCE</scope>
    <source>
        <strain evidence="2">GVMAG-M-3300024302-11</strain>
    </source>
</reference>
<feature type="transmembrane region" description="Helical" evidence="1">
    <location>
        <begin position="47"/>
        <end position="73"/>
    </location>
</feature>
<dbReference type="AlphaFoldDB" id="A0A6C0ISX7"/>
<keyword evidence="1" id="KW-0472">Membrane</keyword>
<organism evidence="2">
    <name type="scientific">viral metagenome</name>
    <dbReference type="NCBI Taxonomy" id="1070528"/>
    <lineage>
        <taxon>unclassified sequences</taxon>
        <taxon>metagenomes</taxon>
        <taxon>organismal metagenomes</taxon>
    </lineage>
</organism>
<feature type="transmembrane region" description="Helical" evidence="1">
    <location>
        <begin position="85"/>
        <end position="104"/>
    </location>
</feature>
<evidence type="ECO:0000256" key="1">
    <source>
        <dbReference type="SAM" id="Phobius"/>
    </source>
</evidence>
<name>A0A6C0ISX7_9ZZZZ</name>
<feature type="transmembrane region" description="Helical" evidence="1">
    <location>
        <begin position="154"/>
        <end position="179"/>
    </location>
</feature>
<sequence length="196" mass="21680">MSHTSKNTENNSVVLPSNNTTWILNPTVPTLNNNTEKTNTICEYCMVILLIISVMGIIGAALAYIILAIMYLVQDYDIANECKDSSLWAYVLTAVILALFRSNAKPNDTKKDNNMGVLICLGLIECGLAIWGGIELWEKSCSDLSDTNLWKIGLVTFILQVICATVFLVVMPIVMYCIVFKDSKQYNTPALSIDVV</sequence>
<proteinExistence type="predicted"/>
<protein>
    <recommendedName>
        <fullName evidence="3">Transmembrane protein</fullName>
    </recommendedName>
</protein>
<feature type="transmembrane region" description="Helical" evidence="1">
    <location>
        <begin position="116"/>
        <end position="134"/>
    </location>
</feature>
<evidence type="ECO:0008006" key="3">
    <source>
        <dbReference type="Google" id="ProtNLM"/>
    </source>
</evidence>